<dbReference type="GO" id="GO:0008171">
    <property type="term" value="F:O-methyltransferase activity"/>
    <property type="evidence" value="ECO:0007669"/>
    <property type="project" value="InterPro"/>
</dbReference>
<name>A0AAW1KRK9_SAPOF</name>
<dbReference type="PANTHER" id="PTHR11746">
    <property type="entry name" value="O-METHYLTRANSFERASE"/>
    <property type="match status" value="1"/>
</dbReference>
<dbReference type="PROSITE" id="PS51683">
    <property type="entry name" value="SAM_OMT_II"/>
    <property type="match status" value="1"/>
</dbReference>
<comment type="caution">
    <text evidence="6">The sequence shown here is derived from an EMBL/GenBank/DDBJ whole genome shotgun (WGS) entry which is preliminary data.</text>
</comment>
<accession>A0AAW1KRK9</accession>
<keyword evidence="7" id="KW-1185">Reference proteome</keyword>
<evidence type="ECO:0000313" key="7">
    <source>
        <dbReference type="Proteomes" id="UP001443914"/>
    </source>
</evidence>
<dbReference type="InterPro" id="IPR036388">
    <property type="entry name" value="WH-like_DNA-bd_sf"/>
</dbReference>
<feature type="domain" description="O-methyltransferase C-terminal" evidence="4">
    <location>
        <begin position="149"/>
        <end position="311"/>
    </location>
</feature>
<dbReference type="InterPro" id="IPR036390">
    <property type="entry name" value="WH_DNA-bd_sf"/>
</dbReference>
<dbReference type="GO" id="GO:0046983">
    <property type="term" value="F:protein dimerization activity"/>
    <property type="evidence" value="ECO:0007669"/>
    <property type="project" value="InterPro"/>
</dbReference>
<evidence type="ECO:0000313" key="6">
    <source>
        <dbReference type="EMBL" id="KAK9724607.1"/>
    </source>
</evidence>
<keyword evidence="2" id="KW-0808">Transferase</keyword>
<gene>
    <name evidence="6" type="ORF">RND81_05G086100</name>
</gene>
<dbReference type="AlphaFoldDB" id="A0AAW1KRK9"/>
<dbReference type="InterPro" id="IPR016461">
    <property type="entry name" value="COMT-like"/>
</dbReference>
<dbReference type="InterPro" id="IPR029063">
    <property type="entry name" value="SAM-dependent_MTases_sf"/>
</dbReference>
<keyword evidence="1" id="KW-0489">Methyltransferase</keyword>
<evidence type="ECO:0000256" key="3">
    <source>
        <dbReference type="ARBA" id="ARBA00022691"/>
    </source>
</evidence>
<dbReference type="EMBL" id="JBDFQZ010000005">
    <property type="protein sequence ID" value="KAK9724607.1"/>
    <property type="molecule type" value="Genomic_DNA"/>
</dbReference>
<feature type="domain" description="O-methyltransferase dimerisation" evidence="5">
    <location>
        <begin position="32"/>
        <end position="116"/>
    </location>
</feature>
<dbReference type="Pfam" id="PF08100">
    <property type="entry name" value="Dimerisation"/>
    <property type="match status" value="1"/>
</dbReference>
<dbReference type="GO" id="GO:0032259">
    <property type="term" value="P:methylation"/>
    <property type="evidence" value="ECO:0007669"/>
    <property type="project" value="UniProtKB-KW"/>
</dbReference>
<keyword evidence="3" id="KW-0949">S-adenosyl-L-methionine</keyword>
<dbReference type="FunFam" id="1.10.10.10:FF:000357">
    <property type="entry name" value="Caffeic acid 3-O-methyltransferase"/>
    <property type="match status" value="1"/>
</dbReference>
<dbReference type="PIRSF" id="PIRSF005739">
    <property type="entry name" value="O-mtase"/>
    <property type="match status" value="1"/>
</dbReference>
<reference evidence="6" key="1">
    <citation type="submission" date="2024-03" db="EMBL/GenBank/DDBJ databases">
        <title>WGS assembly of Saponaria officinalis var. Norfolk2.</title>
        <authorList>
            <person name="Jenkins J."/>
            <person name="Shu S."/>
            <person name="Grimwood J."/>
            <person name="Barry K."/>
            <person name="Goodstein D."/>
            <person name="Schmutz J."/>
            <person name="Leebens-Mack J."/>
            <person name="Osbourn A."/>
        </authorList>
    </citation>
    <scope>NUCLEOTIDE SEQUENCE [LARGE SCALE GENOMIC DNA]</scope>
    <source>
        <strain evidence="6">JIC</strain>
    </source>
</reference>
<dbReference type="SUPFAM" id="SSF53335">
    <property type="entry name" value="S-adenosyl-L-methionine-dependent methyltransferases"/>
    <property type="match status" value="1"/>
</dbReference>
<dbReference type="Gene3D" id="3.40.50.150">
    <property type="entry name" value="Vaccinia Virus protein VP39"/>
    <property type="match status" value="1"/>
</dbReference>
<evidence type="ECO:0000256" key="2">
    <source>
        <dbReference type="ARBA" id="ARBA00022679"/>
    </source>
</evidence>
<dbReference type="Pfam" id="PF00891">
    <property type="entry name" value="Methyltransf_2"/>
    <property type="match status" value="1"/>
</dbReference>
<organism evidence="6 7">
    <name type="scientific">Saponaria officinalis</name>
    <name type="common">Common soapwort</name>
    <name type="synonym">Lychnis saponaria</name>
    <dbReference type="NCBI Taxonomy" id="3572"/>
    <lineage>
        <taxon>Eukaryota</taxon>
        <taxon>Viridiplantae</taxon>
        <taxon>Streptophyta</taxon>
        <taxon>Embryophyta</taxon>
        <taxon>Tracheophyta</taxon>
        <taxon>Spermatophyta</taxon>
        <taxon>Magnoliopsida</taxon>
        <taxon>eudicotyledons</taxon>
        <taxon>Gunneridae</taxon>
        <taxon>Pentapetalae</taxon>
        <taxon>Caryophyllales</taxon>
        <taxon>Caryophyllaceae</taxon>
        <taxon>Caryophylleae</taxon>
        <taxon>Saponaria</taxon>
    </lineage>
</organism>
<dbReference type="InterPro" id="IPR012967">
    <property type="entry name" value="COMT_dimerisation"/>
</dbReference>
<dbReference type="SUPFAM" id="SSF46785">
    <property type="entry name" value="Winged helix' DNA-binding domain"/>
    <property type="match status" value="1"/>
</dbReference>
<protein>
    <submittedName>
        <fullName evidence="6">Uncharacterized protein</fullName>
    </submittedName>
</protein>
<dbReference type="InterPro" id="IPR001077">
    <property type="entry name" value="COMT_C"/>
</dbReference>
<dbReference type="Proteomes" id="UP001443914">
    <property type="component" value="Unassembled WGS sequence"/>
</dbReference>
<evidence type="ECO:0000259" key="4">
    <source>
        <dbReference type="Pfam" id="PF00891"/>
    </source>
</evidence>
<dbReference type="Gene3D" id="1.10.10.10">
    <property type="entry name" value="Winged helix-like DNA-binding domain superfamily/Winged helix DNA-binding domain"/>
    <property type="match status" value="1"/>
</dbReference>
<evidence type="ECO:0000256" key="1">
    <source>
        <dbReference type="ARBA" id="ARBA00022603"/>
    </source>
</evidence>
<sequence>MSLISRVGQETNPKTDEAASIAMCMASWQVPCMVFKTVLELNVLDIIQNVGPTAQLSPTEIVAKLPTSNPDGPVDLDRMLRLLASFDLLTCSVRDGPNGRVERLYGLGPVCQFLVSNDDEGSYSAFADLMHDKIIMDTWKQLKGARNGHHSTIVLKEILDNYKAFEGLSSLVDVGGATGVTLNMIVQKYPTIKGINFDLPHIIKNAPTFEGVENVEGDMYVSVPSAEAIFMKWTVFTGNDEKCGKLLRNCYKASPKKGKVIFCEYVVPDLPVHTPSAHTSFIFDTLTMTFAGGKARTKEEYEALGKAAGFKGFHVVSYACDTWVMEFLKEA</sequence>
<proteinExistence type="predicted"/>
<evidence type="ECO:0000259" key="5">
    <source>
        <dbReference type="Pfam" id="PF08100"/>
    </source>
</evidence>